<sequence length="173" mass="19279">MVKLNLFFILVFLSAIANAQSDRKPAISLGPELNVPQRSGYTIGYGASANFELPVAASVNVLVAAGYHRYNYKNFGFNNYVKPGPDYFTPLKAGLKYYPDAKLYLAGELGTVFNNKNNSGSTSNLFAYSLGTGFLLPVNDDKTNHVDIGLRFENWSQNRLRQFAIRVAYRFDL</sequence>
<name>A0A6I4IA65_9SPHI</name>
<dbReference type="OrthoDB" id="657299at2"/>
<dbReference type="RefSeq" id="WP_157540636.1">
    <property type="nucleotide sequence ID" value="NZ_WQLA01000002.1"/>
</dbReference>
<feature type="signal peptide" evidence="1">
    <location>
        <begin position="1"/>
        <end position="19"/>
    </location>
</feature>
<comment type="caution">
    <text evidence="2">The sequence shown here is derived from an EMBL/GenBank/DDBJ whole genome shotgun (WGS) entry which is preliminary data.</text>
</comment>
<organism evidence="2 3">
    <name type="scientific">Mucilaginibacter aquatilis</name>
    <dbReference type="NCBI Taxonomy" id="1517760"/>
    <lineage>
        <taxon>Bacteria</taxon>
        <taxon>Pseudomonadati</taxon>
        <taxon>Bacteroidota</taxon>
        <taxon>Sphingobacteriia</taxon>
        <taxon>Sphingobacteriales</taxon>
        <taxon>Sphingobacteriaceae</taxon>
        <taxon>Mucilaginibacter</taxon>
    </lineage>
</organism>
<keyword evidence="3" id="KW-1185">Reference proteome</keyword>
<accession>A0A6I4IA65</accession>
<evidence type="ECO:0000313" key="2">
    <source>
        <dbReference type="EMBL" id="MVN90868.1"/>
    </source>
</evidence>
<evidence type="ECO:0000256" key="1">
    <source>
        <dbReference type="SAM" id="SignalP"/>
    </source>
</evidence>
<evidence type="ECO:0008006" key="4">
    <source>
        <dbReference type="Google" id="ProtNLM"/>
    </source>
</evidence>
<gene>
    <name evidence="2" type="ORF">GO816_07005</name>
</gene>
<feature type="chain" id="PRO_5026358229" description="Outer membrane protein beta-barrel domain-containing protein" evidence="1">
    <location>
        <begin position="20"/>
        <end position="173"/>
    </location>
</feature>
<dbReference type="Proteomes" id="UP000434850">
    <property type="component" value="Unassembled WGS sequence"/>
</dbReference>
<dbReference type="EMBL" id="WQLA01000002">
    <property type="protein sequence ID" value="MVN90868.1"/>
    <property type="molecule type" value="Genomic_DNA"/>
</dbReference>
<protein>
    <recommendedName>
        <fullName evidence="4">Outer membrane protein beta-barrel domain-containing protein</fullName>
    </recommendedName>
</protein>
<dbReference type="AlphaFoldDB" id="A0A6I4IA65"/>
<proteinExistence type="predicted"/>
<evidence type="ECO:0000313" key="3">
    <source>
        <dbReference type="Proteomes" id="UP000434850"/>
    </source>
</evidence>
<keyword evidence="1" id="KW-0732">Signal</keyword>
<reference evidence="2 3" key="1">
    <citation type="submission" date="2019-12" db="EMBL/GenBank/DDBJ databases">
        <title>Mucilaginibacter sp. HME9299 genome sequencing and assembly.</title>
        <authorList>
            <person name="Kang H."/>
            <person name="Kim H."/>
            <person name="Joh K."/>
        </authorList>
    </citation>
    <scope>NUCLEOTIDE SEQUENCE [LARGE SCALE GENOMIC DNA]</scope>
    <source>
        <strain evidence="2 3">HME9299</strain>
    </source>
</reference>